<dbReference type="SUPFAM" id="SSF54236">
    <property type="entry name" value="Ubiquitin-like"/>
    <property type="match status" value="1"/>
</dbReference>
<sequence length="306" mass="34112">MGSIRYQSFFAILCYVHADIKYSLSAGWQSPTPSPSVASHESMETFAATSTIASASDFVIHVRIFDCRVTSTWKAKSKWKSAACLLQIRPSMPVQEIRNQLQLQEGYQANEQRLFFQGQEMDPAAGLKMLTSAPIPEISVLMRYDRKASLLKFQDPTFQFKVHFISCQPLCFQATGSETVFEVVQRIFLAEGVPTISLRLLHGEGTIWEGPVYEVGDHDNPTLREIGTKQNSVIRADVVFKDIKSQFCLPDNGLGGYGLDRRAGMMRMPSGSRPNPDLARTGVHVSFKSAPKFVEDPFDGLEGYIA</sequence>
<dbReference type="PROSITE" id="PS50053">
    <property type="entry name" value="UBIQUITIN_2"/>
    <property type="match status" value="1"/>
</dbReference>
<dbReference type="Gene3D" id="3.10.20.90">
    <property type="entry name" value="Phosphatidylinositol 3-kinase Catalytic Subunit, Chain A, domain 1"/>
    <property type="match status" value="1"/>
</dbReference>
<dbReference type="Proteomes" id="UP001056384">
    <property type="component" value="Chromosome 6"/>
</dbReference>
<evidence type="ECO:0000259" key="1">
    <source>
        <dbReference type="PROSITE" id="PS50053"/>
    </source>
</evidence>
<organism evidence="2 3">
    <name type="scientific">Septoria linicola</name>
    <dbReference type="NCBI Taxonomy" id="215465"/>
    <lineage>
        <taxon>Eukaryota</taxon>
        <taxon>Fungi</taxon>
        <taxon>Dikarya</taxon>
        <taxon>Ascomycota</taxon>
        <taxon>Pezizomycotina</taxon>
        <taxon>Dothideomycetes</taxon>
        <taxon>Dothideomycetidae</taxon>
        <taxon>Mycosphaerellales</taxon>
        <taxon>Mycosphaerellaceae</taxon>
        <taxon>Septoria</taxon>
    </lineage>
</organism>
<accession>A0A9Q9ASF9</accession>
<dbReference type="AlphaFoldDB" id="A0A9Q9ASF9"/>
<protein>
    <submittedName>
        <fullName evidence="2">Ubiquitin-like domain-containing protein</fullName>
    </submittedName>
</protein>
<name>A0A9Q9ASF9_9PEZI</name>
<evidence type="ECO:0000313" key="2">
    <source>
        <dbReference type="EMBL" id="USW54275.1"/>
    </source>
</evidence>
<dbReference type="EMBL" id="CP099423">
    <property type="protein sequence ID" value="USW54275.1"/>
    <property type="molecule type" value="Genomic_DNA"/>
</dbReference>
<proteinExistence type="predicted"/>
<reference evidence="2" key="1">
    <citation type="submission" date="2022-06" db="EMBL/GenBank/DDBJ databases">
        <title>Complete genome sequences of two strains of the flax pathogen Septoria linicola.</title>
        <authorList>
            <person name="Lapalu N."/>
            <person name="Simon A."/>
            <person name="Demenou B."/>
            <person name="Paumier D."/>
            <person name="Guillot M.-P."/>
            <person name="Gout L."/>
            <person name="Valade R."/>
        </authorList>
    </citation>
    <scope>NUCLEOTIDE SEQUENCE</scope>
    <source>
        <strain evidence="2">SE15195</strain>
    </source>
</reference>
<feature type="domain" description="Ubiquitin-like" evidence="1">
    <location>
        <begin position="86"/>
        <end position="122"/>
    </location>
</feature>
<dbReference type="InterPro" id="IPR029071">
    <property type="entry name" value="Ubiquitin-like_domsf"/>
</dbReference>
<evidence type="ECO:0000313" key="3">
    <source>
        <dbReference type="Proteomes" id="UP001056384"/>
    </source>
</evidence>
<dbReference type="CDD" id="cd17039">
    <property type="entry name" value="Ubl_ubiquitin_like"/>
    <property type="match status" value="2"/>
</dbReference>
<dbReference type="Pfam" id="PF00240">
    <property type="entry name" value="ubiquitin"/>
    <property type="match status" value="1"/>
</dbReference>
<dbReference type="InterPro" id="IPR000626">
    <property type="entry name" value="Ubiquitin-like_dom"/>
</dbReference>
<gene>
    <name evidence="2" type="ORF">Slin15195_G075940</name>
</gene>
<keyword evidence="3" id="KW-1185">Reference proteome</keyword>